<dbReference type="AlphaFoldDB" id="F3CJF1"/>
<dbReference type="HOGENOM" id="CLU_3370259_0_0_6"/>
<organism evidence="2 3">
    <name type="scientific">Pseudomonas savastanoi pv. glycinea str. race 4</name>
    <dbReference type="NCBI Taxonomy" id="875330"/>
    <lineage>
        <taxon>Bacteria</taxon>
        <taxon>Pseudomonadati</taxon>
        <taxon>Pseudomonadota</taxon>
        <taxon>Gammaproteobacteria</taxon>
        <taxon>Pseudomonadales</taxon>
        <taxon>Pseudomonadaceae</taxon>
        <taxon>Pseudomonas</taxon>
    </lineage>
</organism>
<dbReference type="Proteomes" id="UP000005466">
    <property type="component" value="Unassembled WGS sequence"/>
</dbReference>
<keyword evidence="1" id="KW-0472">Membrane</keyword>
<keyword evidence="1" id="KW-0812">Transmembrane</keyword>
<keyword evidence="1" id="KW-1133">Transmembrane helix</keyword>
<gene>
    <name evidence="2" type="ORF">Pgy4_41127</name>
</gene>
<feature type="transmembrane region" description="Helical" evidence="1">
    <location>
        <begin position="6"/>
        <end position="25"/>
    </location>
</feature>
<proteinExistence type="predicted"/>
<dbReference type="EMBL" id="ADWY01004009">
    <property type="protein sequence ID" value="EGH19393.1"/>
    <property type="molecule type" value="Genomic_DNA"/>
</dbReference>
<reference evidence="2 3" key="1">
    <citation type="journal article" date="2011" name="PLoS Pathog.">
        <title>Dynamic evolution of pathogenicity revealed by sequencing and comparative genomics of 19 Pseudomonas syringae isolates.</title>
        <authorList>
            <person name="Baltrus D.A."/>
            <person name="Nishimura M.T."/>
            <person name="Romanchuk A."/>
            <person name="Chang J.H."/>
            <person name="Mukhtar M.S."/>
            <person name="Cherkis K."/>
            <person name="Roach J."/>
            <person name="Grant S.R."/>
            <person name="Jones C.D."/>
            <person name="Dangl J.L."/>
        </authorList>
    </citation>
    <scope>NUCLEOTIDE SEQUENCE [LARGE SCALE GENOMIC DNA]</scope>
    <source>
        <strain evidence="3">race 4</strain>
    </source>
</reference>
<evidence type="ECO:0000313" key="2">
    <source>
        <dbReference type="EMBL" id="EGH19393.1"/>
    </source>
</evidence>
<feature type="non-terminal residue" evidence="2">
    <location>
        <position position="36"/>
    </location>
</feature>
<evidence type="ECO:0000313" key="3">
    <source>
        <dbReference type="Proteomes" id="UP000005466"/>
    </source>
</evidence>
<comment type="caution">
    <text evidence="2">The sequence shown here is derived from an EMBL/GenBank/DDBJ whole genome shotgun (WGS) entry which is preliminary data.</text>
</comment>
<sequence length="36" mass="3733">SGWSLAQLVMVWACSTMGVGSANLLTDKAVDMMDSG</sequence>
<feature type="non-terminal residue" evidence="2">
    <location>
        <position position="1"/>
    </location>
</feature>
<protein>
    <submittedName>
        <fullName evidence="2">TraY protein</fullName>
    </submittedName>
</protein>
<name>F3CJF1_PSESG</name>
<accession>F3CJF1</accession>
<evidence type="ECO:0000256" key="1">
    <source>
        <dbReference type="SAM" id="Phobius"/>
    </source>
</evidence>